<dbReference type="SMART" id="SM01343">
    <property type="entry name" value="FATC"/>
    <property type="match status" value="1"/>
</dbReference>
<evidence type="ECO:0000259" key="6">
    <source>
        <dbReference type="PROSITE" id="PS50290"/>
    </source>
</evidence>
<comment type="caution">
    <text evidence="8">The sequence shown here is derived from an EMBL/GenBank/DDBJ whole genome shotgun (WGS) entry which is preliminary data.</text>
</comment>
<organism evidence="8 9">
    <name type="scientific">Cyclospora cayetanensis</name>
    <dbReference type="NCBI Taxonomy" id="88456"/>
    <lineage>
        <taxon>Eukaryota</taxon>
        <taxon>Sar</taxon>
        <taxon>Alveolata</taxon>
        <taxon>Apicomplexa</taxon>
        <taxon>Conoidasida</taxon>
        <taxon>Coccidia</taxon>
        <taxon>Eucoccidiorida</taxon>
        <taxon>Eimeriorina</taxon>
        <taxon>Eimeriidae</taxon>
        <taxon>Cyclospora</taxon>
    </lineage>
</organism>
<keyword evidence="2" id="KW-0808">Transferase</keyword>
<protein>
    <submittedName>
        <fullName evidence="8">Fatc domain-containing protein</fullName>
    </submittedName>
</protein>
<gene>
    <name evidence="8" type="ORF">cyc_05146</name>
</gene>
<evidence type="ECO:0000256" key="3">
    <source>
        <dbReference type="ARBA" id="ARBA00022763"/>
    </source>
</evidence>
<dbReference type="SUPFAM" id="SSF56112">
    <property type="entry name" value="Protein kinase-like (PK-like)"/>
    <property type="match status" value="1"/>
</dbReference>
<evidence type="ECO:0000256" key="2">
    <source>
        <dbReference type="ARBA" id="ARBA00022527"/>
    </source>
</evidence>
<evidence type="ECO:0000259" key="7">
    <source>
        <dbReference type="PROSITE" id="PS51190"/>
    </source>
</evidence>
<comment type="subcellular location">
    <subcellularLocation>
        <location evidence="1">Nucleus</location>
    </subcellularLocation>
</comment>
<keyword evidence="4" id="KW-0539">Nucleus</keyword>
<dbReference type="Pfam" id="PF00454">
    <property type="entry name" value="PI3_PI4_kinase"/>
    <property type="match status" value="1"/>
</dbReference>
<dbReference type="GO" id="GO:0000723">
    <property type="term" value="P:telomere maintenance"/>
    <property type="evidence" value="ECO:0007669"/>
    <property type="project" value="TreeGrafter"/>
</dbReference>
<dbReference type="GO" id="GO:0006281">
    <property type="term" value="P:DNA repair"/>
    <property type="evidence" value="ECO:0007669"/>
    <property type="project" value="TreeGrafter"/>
</dbReference>
<dbReference type="GO" id="GO:0000077">
    <property type="term" value="P:DNA damage checkpoint signaling"/>
    <property type="evidence" value="ECO:0007669"/>
    <property type="project" value="TreeGrafter"/>
</dbReference>
<dbReference type="Gene3D" id="3.30.1010.10">
    <property type="entry name" value="Phosphatidylinositol 3-kinase Catalytic Subunit, Chain A, domain 4"/>
    <property type="match status" value="1"/>
</dbReference>
<feature type="compositionally biased region" description="Low complexity" evidence="5">
    <location>
        <begin position="304"/>
        <end position="316"/>
    </location>
</feature>
<dbReference type="VEuPathDB" id="ToxoDB:cyc_05146"/>
<dbReference type="VEuPathDB" id="ToxoDB:LOC113146897"/>
<evidence type="ECO:0000256" key="4">
    <source>
        <dbReference type="ARBA" id="ARBA00023242"/>
    </source>
</evidence>
<dbReference type="PROSITE" id="PS50290">
    <property type="entry name" value="PI3_4_KINASE_3"/>
    <property type="match status" value="1"/>
</dbReference>
<evidence type="ECO:0000256" key="1">
    <source>
        <dbReference type="ARBA" id="ARBA00004123"/>
    </source>
</evidence>
<dbReference type="Pfam" id="PF02260">
    <property type="entry name" value="FATC"/>
    <property type="match status" value="1"/>
</dbReference>
<dbReference type="InterPro" id="IPR000403">
    <property type="entry name" value="PI3/4_kinase_cat_dom"/>
</dbReference>
<feature type="region of interest" description="Disordered" evidence="5">
    <location>
        <begin position="288"/>
        <end position="330"/>
    </location>
</feature>
<feature type="compositionally biased region" description="Basic and acidic residues" evidence="5">
    <location>
        <begin position="288"/>
        <end position="302"/>
    </location>
</feature>
<keyword evidence="2" id="KW-0723">Serine/threonine-protein kinase</keyword>
<name>A0A1D3CU32_9EIME</name>
<dbReference type="Proteomes" id="UP000095192">
    <property type="component" value="Unassembled WGS sequence"/>
</dbReference>
<dbReference type="SMART" id="SM00146">
    <property type="entry name" value="PI3Kc"/>
    <property type="match status" value="1"/>
</dbReference>
<reference evidence="8 9" key="1">
    <citation type="journal article" date="2016" name="BMC Genomics">
        <title>Comparative genomics reveals Cyclospora cayetanensis possesses coccidia-like metabolism and invasion components but unique surface antigens.</title>
        <authorList>
            <person name="Liu S."/>
            <person name="Wang L."/>
            <person name="Zheng H."/>
            <person name="Xu Z."/>
            <person name="Roellig D.M."/>
            <person name="Li N."/>
            <person name="Frace M.A."/>
            <person name="Tang K."/>
            <person name="Arrowood M.J."/>
            <person name="Moss D.M."/>
            <person name="Zhang L."/>
            <person name="Feng Y."/>
            <person name="Xiao L."/>
        </authorList>
    </citation>
    <scope>NUCLEOTIDE SEQUENCE [LARGE SCALE GENOMIC DNA]</scope>
    <source>
        <strain evidence="8 9">CHN_HEN01</strain>
    </source>
</reference>
<dbReference type="GO" id="GO:0004674">
    <property type="term" value="F:protein serine/threonine kinase activity"/>
    <property type="evidence" value="ECO:0007669"/>
    <property type="project" value="UniProtKB-KW"/>
</dbReference>
<dbReference type="InterPro" id="IPR003152">
    <property type="entry name" value="FATC_dom"/>
</dbReference>
<sequence length="375" mass="41716">MEVLASKQKPKRVAVSASDGCEYLFLLKNERAGDIRKDMRAVDAAAETNRLLEQRQCHFKLRTFNITVLSEVSALIEWMPFARPLRNCLAAKYTLSMQDFRQLNETCCKRFQAAQTQRRFAECHKLLRDFILPNFPPILHKVYFDWFGEDPSRWYSARKAFTQTSAAWAAFGYVIGLGDRHCENILLDLKSGAALHVDFDCLFDKGQTLPFPEVVPFRLTQNIVAALGATATNGDFRTAAVTVLRLLRSNQNLLLSLFMAYTCIVNIQQKLRGAISALPPGAFEFSVHHQKDPQKEETRENADDGSSSSSSEASFLESEDEEAQAPAAAGSSAVAAAAHGSVGTLGVHAQVDALIRAATAEENLARMYVGWLPWY</sequence>
<evidence type="ECO:0000313" key="9">
    <source>
        <dbReference type="Proteomes" id="UP000095192"/>
    </source>
</evidence>
<dbReference type="GO" id="GO:0005694">
    <property type="term" value="C:chromosome"/>
    <property type="evidence" value="ECO:0007669"/>
    <property type="project" value="TreeGrafter"/>
</dbReference>
<dbReference type="GO" id="GO:0005634">
    <property type="term" value="C:nucleus"/>
    <property type="evidence" value="ECO:0007669"/>
    <property type="project" value="UniProtKB-SubCell"/>
</dbReference>
<dbReference type="Gene3D" id="1.10.1070.11">
    <property type="entry name" value="Phosphatidylinositol 3-/4-kinase, catalytic domain"/>
    <property type="match status" value="1"/>
</dbReference>
<dbReference type="PROSITE" id="PS51190">
    <property type="entry name" value="FATC"/>
    <property type="match status" value="1"/>
</dbReference>
<dbReference type="AlphaFoldDB" id="A0A1D3CU32"/>
<dbReference type="InterPro" id="IPR050517">
    <property type="entry name" value="DDR_Repair_Kinase"/>
</dbReference>
<evidence type="ECO:0000313" key="8">
    <source>
        <dbReference type="EMBL" id="OEH74707.1"/>
    </source>
</evidence>
<dbReference type="PANTHER" id="PTHR11139">
    <property type="entry name" value="ATAXIA TELANGIECTASIA MUTATED ATM -RELATED"/>
    <property type="match status" value="1"/>
</dbReference>
<feature type="domain" description="FATC" evidence="7">
    <location>
        <begin position="343"/>
        <end position="375"/>
    </location>
</feature>
<keyword evidence="9" id="KW-1185">Reference proteome</keyword>
<dbReference type="InterPro" id="IPR011009">
    <property type="entry name" value="Kinase-like_dom_sf"/>
</dbReference>
<dbReference type="VEuPathDB" id="ToxoDB:LOC34622647"/>
<feature type="domain" description="PI3K/PI4K catalytic" evidence="6">
    <location>
        <begin position="1"/>
        <end position="314"/>
    </location>
</feature>
<dbReference type="InParanoid" id="A0A1D3CU32"/>
<dbReference type="InterPro" id="IPR036940">
    <property type="entry name" value="PI3/4_kinase_cat_sf"/>
</dbReference>
<dbReference type="EMBL" id="JROU02001961">
    <property type="protein sequence ID" value="OEH74707.1"/>
    <property type="molecule type" value="Genomic_DNA"/>
</dbReference>
<keyword evidence="2" id="KW-0418">Kinase</keyword>
<dbReference type="PANTHER" id="PTHR11139:SF69">
    <property type="entry name" value="SERINE_THREONINE-PROTEIN KINASE ATR"/>
    <property type="match status" value="1"/>
</dbReference>
<accession>A0A1D3CU32</accession>
<proteinExistence type="predicted"/>
<keyword evidence="3" id="KW-0227">DNA damage</keyword>
<evidence type="ECO:0000256" key="5">
    <source>
        <dbReference type="SAM" id="MobiDB-lite"/>
    </source>
</evidence>